<evidence type="ECO:0000313" key="2">
    <source>
        <dbReference type="Proteomes" id="UP000254741"/>
    </source>
</evidence>
<reference evidence="1 2" key="1">
    <citation type="submission" date="2018-06" db="EMBL/GenBank/DDBJ databases">
        <authorList>
            <consortium name="Pathogen Informatics"/>
            <person name="Doyle S."/>
        </authorList>
    </citation>
    <scope>NUCLEOTIDE SEQUENCE [LARGE SCALE GENOMIC DNA]</scope>
    <source>
        <strain evidence="1 2">NCTC8297</strain>
    </source>
</reference>
<proteinExistence type="predicted"/>
<dbReference type="GO" id="GO:0004673">
    <property type="term" value="F:protein histidine kinase activity"/>
    <property type="evidence" value="ECO:0007669"/>
    <property type="project" value="UniProtKB-EC"/>
</dbReference>
<sequence length="75" mass="8458">MSTPSLTRRLWLALALMAALTLLSTVIGWISLRIISQVEQTNTQALIPTMNMARQLSEASAYELFFRAKSDQCRQ</sequence>
<keyword evidence="1" id="KW-0418">Kinase</keyword>
<dbReference type="EMBL" id="UGXG01000002">
    <property type="protein sequence ID" value="SUG44980.1"/>
    <property type="molecule type" value="Genomic_DNA"/>
</dbReference>
<protein>
    <submittedName>
        <fullName evidence="1">Two-component sensor protein histidine protein kinase</fullName>
        <ecNumber evidence="1">2.7.13.3</ecNumber>
    </submittedName>
</protein>
<keyword evidence="1" id="KW-0808">Transferase</keyword>
<accession>A0A379T415</accession>
<dbReference type="Proteomes" id="UP000254741">
    <property type="component" value="Unassembled WGS sequence"/>
</dbReference>
<dbReference type="AlphaFoldDB" id="A0A379T415"/>
<evidence type="ECO:0000313" key="1">
    <source>
        <dbReference type="EMBL" id="SUG44980.1"/>
    </source>
</evidence>
<name>A0A379T415_SALER</name>
<dbReference type="EC" id="2.7.13.3" evidence="1"/>
<gene>
    <name evidence="1" type="primary">torS_6</name>
    <name evidence="1" type="ORF">NCTC8297_00137</name>
</gene>
<organism evidence="1 2">
    <name type="scientific">Salmonella enterica subsp. arizonae</name>
    <dbReference type="NCBI Taxonomy" id="59203"/>
    <lineage>
        <taxon>Bacteria</taxon>
        <taxon>Pseudomonadati</taxon>
        <taxon>Pseudomonadota</taxon>
        <taxon>Gammaproteobacteria</taxon>
        <taxon>Enterobacterales</taxon>
        <taxon>Enterobacteriaceae</taxon>
        <taxon>Salmonella</taxon>
    </lineage>
</organism>